<evidence type="ECO:0000259" key="1">
    <source>
        <dbReference type="Pfam" id="PF08241"/>
    </source>
</evidence>
<organism evidence="2 3">
    <name type="scientific">Sedimenticola selenatireducens</name>
    <dbReference type="NCBI Taxonomy" id="191960"/>
    <lineage>
        <taxon>Bacteria</taxon>
        <taxon>Pseudomonadati</taxon>
        <taxon>Pseudomonadota</taxon>
        <taxon>Gammaproteobacteria</taxon>
        <taxon>Chromatiales</taxon>
        <taxon>Sedimenticolaceae</taxon>
        <taxon>Sedimenticola</taxon>
    </lineage>
</organism>
<evidence type="ECO:0000313" key="3">
    <source>
        <dbReference type="Proteomes" id="UP000235015"/>
    </source>
</evidence>
<dbReference type="PANTHER" id="PTHR45180:SF1">
    <property type="entry name" value="OS01G0307686 PROTEIN"/>
    <property type="match status" value="1"/>
</dbReference>
<gene>
    <name evidence="2" type="ORF">C0630_02930</name>
</gene>
<keyword evidence="2" id="KW-0489">Methyltransferase</keyword>
<dbReference type="GO" id="GO:0032259">
    <property type="term" value="P:methylation"/>
    <property type="evidence" value="ECO:0007669"/>
    <property type="project" value="UniProtKB-KW"/>
</dbReference>
<dbReference type="Proteomes" id="UP000235015">
    <property type="component" value="Unassembled WGS sequence"/>
</dbReference>
<feature type="domain" description="Methyltransferase type 11" evidence="1">
    <location>
        <begin position="43"/>
        <end position="130"/>
    </location>
</feature>
<dbReference type="Gene3D" id="3.40.50.150">
    <property type="entry name" value="Vaccinia Virus protein VP39"/>
    <property type="match status" value="1"/>
</dbReference>
<reference evidence="2 3" key="1">
    <citation type="submission" date="2017-11" db="EMBL/GenBank/DDBJ databases">
        <title>Genome-resolved metagenomics identifies genetic mobility, metabolic interactions, and unexpected diversity in perchlorate-reducing communities.</title>
        <authorList>
            <person name="Barnum T.P."/>
            <person name="Figueroa I.A."/>
            <person name="Carlstrom C.I."/>
            <person name="Lucas L.N."/>
            <person name="Engelbrektson A.L."/>
            <person name="Coates J.D."/>
        </authorList>
    </citation>
    <scope>NUCLEOTIDE SEQUENCE [LARGE SCALE GENOMIC DNA]</scope>
    <source>
        <strain evidence="2">BM301</strain>
    </source>
</reference>
<evidence type="ECO:0000313" key="2">
    <source>
        <dbReference type="EMBL" id="PLX63126.1"/>
    </source>
</evidence>
<dbReference type="EMBL" id="PKUN01000002">
    <property type="protein sequence ID" value="PLX63126.1"/>
    <property type="molecule type" value="Genomic_DNA"/>
</dbReference>
<dbReference type="GO" id="GO:0008757">
    <property type="term" value="F:S-adenosylmethionine-dependent methyltransferase activity"/>
    <property type="evidence" value="ECO:0007669"/>
    <property type="project" value="InterPro"/>
</dbReference>
<dbReference type="Pfam" id="PF08241">
    <property type="entry name" value="Methyltransf_11"/>
    <property type="match status" value="1"/>
</dbReference>
<proteinExistence type="predicted"/>
<keyword evidence="2" id="KW-0808">Transferase</keyword>
<sequence>MNNRFKDHFSKDSTAYSQYRPGYPPDLFEYLASLTKTRHIAWDCATGSGQAAYQLAGYYDRVIATDASSSQIAATTSHDNIDYRVATAEQSGIDDASVDLVTVAQALHWFDLKAFFDEVRRVVKPGGVIAVWSYNLLKIAPGIDPVIDRLYHDTLQGYWPEERERVERGYGDIPFPFTPVSTMPVFSMTADWSLPHLLGYLGTWSAVQRMIQETGHNPVEQIGQALTRIWGDPDKPRPVAWPLSIRVGYNP</sequence>
<protein>
    <submittedName>
        <fullName evidence="2">SAM-dependent methyltransferase</fullName>
    </submittedName>
</protein>
<accession>A0A2N6D0E1</accession>
<dbReference type="AlphaFoldDB" id="A0A2N6D0E1"/>
<dbReference type="SUPFAM" id="SSF53335">
    <property type="entry name" value="S-adenosyl-L-methionine-dependent methyltransferases"/>
    <property type="match status" value="1"/>
</dbReference>
<dbReference type="CDD" id="cd02440">
    <property type="entry name" value="AdoMet_MTases"/>
    <property type="match status" value="1"/>
</dbReference>
<comment type="caution">
    <text evidence="2">The sequence shown here is derived from an EMBL/GenBank/DDBJ whole genome shotgun (WGS) entry which is preliminary data.</text>
</comment>
<dbReference type="RefSeq" id="WP_273437728.1">
    <property type="nucleotide sequence ID" value="NZ_CAXXYC010000003.1"/>
</dbReference>
<dbReference type="InterPro" id="IPR013216">
    <property type="entry name" value="Methyltransf_11"/>
</dbReference>
<dbReference type="PANTHER" id="PTHR45180">
    <property type="entry name" value="OS01G0307686 PROTEIN"/>
    <property type="match status" value="1"/>
</dbReference>
<dbReference type="STRING" id="1111735.GCA_000428045_02734"/>
<dbReference type="InterPro" id="IPR029063">
    <property type="entry name" value="SAM-dependent_MTases_sf"/>
</dbReference>
<name>A0A2N6D0E1_9GAMM</name>